<comment type="caution">
    <text evidence="19">The sequence shown here is derived from an EMBL/GenBank/DDBJ whole genome shotgun (WGS) entry which is preliminary data.</text>
</comment>
<dbReference type="GO" id="GO:0005507">
    <property type="term" value="F:copper ion binding"/>
    <property type="evidence" value="ECO:0007669"/>
    <property type="project" value="InterPro"/>
</dbReference>
<dbReference type="Gene3D" id="3.10.450.40">
    <property type="match status" value="2"/>
</dbReference>
<comment type="catalytic activity">
    <reaction evidence="12">
        <text>a primary methyl amine + O2 + H2O = an aldehyde + H2O2 + NH4(+)</text>
        <dbReference type="Rhea" id="RHEA:16153"/>
        <dbReference type="ChEBI" id="CHEBI:15377"/>
        <dbReference type="ChEBI" id="CHEBI:15379"/>
        <dbReference type="ChEBI" id="CHEBI:16240"/>
        <dbReference type="ChEBI" id="CHEBI:17478"/>
        <dbReference type="ChEBI" id="CHEBI:28938"/>
        <dbReference type="ChEBI" id="CHEBI:228804"/>
        <dbReference type="EC" id="1.4.3.21"/>
    </reaction>
</comment>
<comment type="cofactor">
    <cofactor evidence="15">
        <name>Cu cation</name>
        <dbReference type="ChEBI" id="CHEBI:23378"/>
    </cofactor>
    <text evidence="15">Contains 1 topaquinone per subunit.</text>
</comment>
<dbReference type="InterPro" id="IPR015800">
    <property type="entry name" value="Cu_amine_oxidase_N2"/>
</dbReference>
<keyword evidence="9 15" id="KW-0186">Copper</keyword>
<evidence type="ECO:0000256" key="3">
    <source>
        <dbReference type="ARBA" id="ARBA00001947"/>
    </source>
</evidence>
<evidence type="ECO:0000256" key="6">
    <source>
        <dbReference type="ARBA" id="ARBA00022723"/>
    </source>
</evidence>
<evidence type="ECO:0000256" key="8">
    <source>
        <dbReference type="ARBA" id="ARBA00023002"/>
    </source>
</evidence>
<evidence type="ECO:0000256" key="10">
    <source>
        <dbReference type="ARBA" id="ARBA00023157"/>
    </source>
</evidence>
<organism evidence="19 20">
    <name type="scientific">Metarhizium rileyi (strain RCEF 4871)</name>
    <name type="common">Nomuraea rileyi</name>
    <dbReference type="NCBI Taxonomy" id="1649241"/>
    <lineage>
        <taxon>Eukaryota</taxon>
        <taxon>Fungi</taxon>
        <taxon>Dikarya</taxon>
        <taxon>Ascomycota</taxon>
        <taxon>Pezizomycotina</taxon>
        <taxon>Sordariomycetes</taxon>
        <taxon>Hypocreomycetidae</taxon>
        <taxon>Hypocreales</taxon>
        <taxon>Clavicipitaceae</taxon>
        <taxon>Metarhizium</taxon>
    </lineage>
</organism>
<dbReference type="InterPro" id="IPR036460">
    <property type="entry name" value="Cu_amine_oxidase_C_sf"/>
</dbReference>
<dbReference type="FunFam" id="3.10.450.40:FF:000014">
    <property type="entry name" value="Peroxisomal primary amine oxidase"/>
    <property type="match status" value="1"/>
</dbReference>
<dbReference type="EC" id="1.4.3.-" evidence="15"/>
<comment type="subunit">
    <text evidence="5">Homodimer.</text>
</comment>
<dbReference type="AlphaFoldDB" id="A0A5C6G820"/>
<evidence type="ECO:0000256" key="5">
    <source>
        <dbReference type="ARBA" id="ARBA00011738"/>
    </source>
</evidence>
<dbReference type="FunFam" id="2.70.98.20:FF:000001">
    <property type="entry name" value="Amine oxidase"/>
    <property type="match status" value="1"/>
</dbReference>
<keyword evidence="7 13" id="KW-0801">TPQ</keyword>
<dbReference type="Proteomes" id="UP000317257">
    <property type="component" value="Unassembled WGS sequence"/>
</dbReference>
<sequence>MTSTRHPLDPLSAAEIQAAINVVRETHQNVDFHVVSLHEPRKASMTQWLAERSSTTKPPRVADVSVIAPGGKVGDGLVDLGKRQIIQWEWVKGRQPIITVEELQRVEQVIRSDANVMKQCEISGISREEMHKVYCDPWTIGYDERFGSNVRLQQALMYFRPHIDDCQYQYPLDFCPIYDSDKDAIVHIDIPETRRPLRREATVNYYPTDIHARGGYRKDLKPLEITQPEGPSFQMKGREIEWQNWSFHIGFNYREGIVLGDIRYNDHGTLRPIFYRMSLVEMVVPYGNPDRPHQRKHAFDLGEYGAGYMTNSLRLGCDCKGFIRYLDAEFPTRDGHIRHIKNAICVHEEDNGILFKHTDFRDESGIVTRARKLIVQQVFTAANYEYAIQWIFHQDGTIQLEIKLTGILNTYSINPGEDTHGWGTEVYPGVNAHNHQHLFCLRVNANVDGPQNTVYMTDAVASEEPVGSVENPYGNAFHAKRTKLATTGQAMTNYEGATMRSWDICNASKIHPFSKKPASYKLVSREVPRLLPKPGSLVWKRAGFARHAVHVTKYRDDQLWPAGRHVPQTSGESDVGLTEWIGDGTESVDNEDIVLWHTFGVVHFPAPEDFPIMPAEPVTLLLRPRNFFRGNPVLDVPPQRALAPSQMTGTWKL</sequence>
<proteinExistence type="inferred from homology"/>
<evidence type="ECO:0000256" key="14">
    <source>
        <dbReference type="PIRSR" id="PIRSR600269-51"/>
    </source>
</evidence>
<evidence type="ECO:0000256" key="1">
    <source>
        <dbReference type="ARBA" id="ARBA00001935"/>
    </source>
</evidence>
<evidence type="ECO:0000256" key="7">
    <source>
        <dbReference type="ARBA" id="ARBA00022772"/>
    </source>
</evidence>
<dbReference type="GO" id="GO:0009308">
    <property type="term" value="P:amine metabolic process"/>
    <property type="evidence" value="ECO:0007669"/>
    <property type="project" value="UniProtKB-UniRule"/>
</dbReference>
<feature type="domain" description="Copper amine oxidase catalytic" evidence="16">
    <location>
        <begin position="223"/>
        <end position="634"/>
    </location>
</feature>
<evidence type="ECO:0000256" key="9">
    <source>
        <dbReference type="ARBA" id="ARBA00023008"/>
    </source>
</evidence>
<evidence type="ECO:0000256" key="4">
    <source>
        <dbReference type="ARBA" id="ARBA00007983"/>
    </source>
</evidence>
<name>A0A5C6G820_METRR</name>
<comment type="cofactor">
    <cofactor evidence="3">
        <name>Zn(2+)</name>
        <dbReference type="ChEBI" id="CHEBI:29105"/>
    </cofactor>
</comment>
<evidence type="ECO:0000256" key="12">
    <source>
        <dbReference type="ARBA" id="ARBA00048032"/>
    </source>
</evidence>
<keyword evidence="11" id="KW-0464">Manganese</keyword>
<evidence type="ECO:0000259" key="18">
    <source>
        <dbReference type="Pfam" id="PF02728"/>
    </source>
</evidence>
<accession>A0A5C6G820</accession>
<comment type="PTM">
    <text evidence="14 15">Topaquinone (TPQ) is generated by copper-dependent autoxidation of a specific tyrosyl residue.</text>
</comment>
<feature type="domain" description="Copper amine oxidase N2-terminal" evidence="17">
    <location>
        <begin position="6"/>
        <end position="89"/>
    </location>
</feature>
<evidence type="ECO:0000313" key="19">
    <source>
        <dbReference type="EMBL" id="TWU72076.1"/>
    </source>
</evidence>
<dbReference type="PANTHER" id="PTHR10638:SF86">
    <property type="entry name" value="COPPER AMINE OXIDASE 1-RELATED"/>
    <property type="match status" value="1"/>
</dbReference>
<feature type="modified residue" description="2',4',5'-topaquinone" evidence="14">
    <location>
        <position position="384"/>
    </location>
</feature>
<dbReference type="Gene3D" id="2.70.98.20">
    <property type="entry name" value="Copper amine oxidase, catalytic domain"/>
    <property type="match status" value="1"/>
</dbReference>
<dbReference type="InterPro" id="IPR015802">
    <property type="entry name" value="Cu_amine_oxidase_N3"/>
</dbReference>
<dbReference type="PANTHER" id="PTHR10638">
    <property type="entry name" value="COPPER AMINE OXIDASE"/>
    <property type="match status" value="1"/>
</dbReference>
<dbReference type="PROSITE" id="PS01165">
    <property type="entry name" value="COPPER_AMINE_OXID_2"/>
    <property type="match status" value="1"/>
</dbReference>
<dbReference type="InterPro" id="IPR015798">
    <property type="entry name" value="Cu_amine_oxidase_C"/>
</dbReference>
<evidence type="ECO:0000256" key="11">
    <source>
        <dbReference type="ARBA" id="ARBA00023211"/>
    </source>
</evidence>
<protein>
    <recommendedName>
        <fullName evidence="15">Amine oxidase</fullName>
        <ecNumber evidence="15">1.4.3.-</ecNumber>
    </recommendedName>
</protein>
<comment type="cofactor">
    <cofactor evidence="1">
        <name>Cu cation</name>
        <dbReference type="ChEBI" id="CHEBI:23378"/>
    </cofactor>
</comment>
<evidence type="ECO:0000259" key="17">
    <source>
        <dbReference type="Pfam" id="PF02727"/>
    </source>
</evidence>
<dbReference type="EMBL" id="SBHS01000033">
    <property type="protein sequence ID" value="TWU72076.1"/>
    <property type="molecule type" value="Genomic_DNA"/>
</dbReference>
<reference evidence="20" key="1">
    <citation type="submission" date="2018-12" db="EMBL/GenBank/DDBJ databases">
        <title>The complete genome of Metarhizium rileyi, a key fungal pathogen of Lepidoptera.</title>
        <authorList>
            <person name="Binneck E."/>
            <person name="Lastra C.C.L."/>
            <person name="Sosa-Gomez D.R."/>
        </authorList>
    </citation>
    <scope>NUCLEOTIDE SEQUENCE [LARGE SCALE GENOMIC DNA]</scope>
    <source>
        <strain evidence="20">Cep018-CH2</strain>
    </source>
</reference>
<comment type="similarity">
    <text evidence="4 15">Belongs to the copper/topaquinone oxidase family.</text>
</comment>
<comment type="cofactor">
    <cofactor evidence="2">
        <name>Mn(2+)</name>
        <dbReference type="ChEBI" id="CHEBI:29035"/>
    </cofactor>
</comment>
<evidence type="ECO:0000256" key="13">
    <source>
        <dbReference type="PIRSR" id="PIRSR600269-50"/>
    </source>
</evidence>
<dbReference type="InterPro" id="IPR000269">
    <property type="entry name" value="Cu_amine_oxidase"/>
</dbReference>
<keyword evidence="8 15" id="KW-0560">Oxidoreductase</keyword>
<dbReference type="InterPro" id="IPR049948">
    <property type="entry name" value="Cu_Am_ox_TPQ-bd"/>
</dbReference>
<feature type="active site" description="Schiff-base intermediate with substrate; via topaquinone" evidence="13">
    <location>
        <position position="384"/>
    </location>
</feature>
<dbReference type="Pfam" id="PF02727">
    <property type="entry name" value="Cu_amine_oxidN2"/>
    <property type="match status" value="1"/>
</dbReference>
<keyword evidence="10" id="KW-1015">Disulfide bond</keyword>
<dbReference type="PROSITE" id="PS01164">
    <property type="entry name" value="COPPER_AMINE_OXID_1"/>
    <property type="match status" value="1"/>
</dbReference>
<dbReference type="Pfam" id="PF01179">
    <property type="entry name" value="Cu_amine_oxid"/>
    <property type="match status" value="1"/>
</dbReference>
<dbReference type="InterPro" id="IPR016182">
    <property type="entry name" value="Cu_amine_oxidase_N-reg"/>
</dbReference>
<feature type="domain" description="Copper amine oxidase N3-terminal" evidence="18">
    <location>
        <begin position="96"/>
        <end position="197"/>
    </location>
</feature>
<dbReference type="InterPro" id="IPR049947">
    <property type="entry name" value="Cu_Am_Ox_Cu-bd"/>
</dbReference>
<gene>
    <name evidence="19" type="ORF">ED733_003671</name>
</gene>
<evidence type="ECO:0000259" key="16">
    <source>
        <dbReference type="Pfam" id="PF01179"/>
    </source>
</evidence>
<evidence type="ECO:0000256" key="2">
    <source>
        <dbReference type="ARBA" id="ARBA00001936"/>
    </source>
</evidence>
<dbReference type="Pfam" id="PF02728">
    <property type="entry name" value="Cu_amine_oxidN3"/>
    <property type="match status" value="1"/>
</dbReference>
<dbReference type="GO" id="GO:0048038">
    <property type="term" value="F:quinone binding"/>
    <property type="evidence" value="ECO:0007669"/>
    <property type="project" value="InterPro"/>
</dbReference>
<dbReference type="SUPFAM" id="SSF49998">
    <property type="entry name" value="Amine oxidase catalytic domain"/>
    <property type="match status" value="1"/>
</dbReference>
<evidence type="ECO:0000256" key="15">
    <source>
        <dbReference type="RuleBase" id="RU000672"/>
    </source>
</evidence>
<dbReference type="NCBIfam" id="NF008559">
    <property type="entry name" value="PRK11504.1"/>
    <property type="match status" value="1"/>
</dbReference>
<dbReference type="GO" id="GO:0008131">
    <property type="term" value="F:primary methylamine oxidase activity"/>
    <property type="evidence" value="ECO:0007669"/>
    <property type="project" value="UniProtKB-EC"/>
</dbReference>
<feature type="active site" description="Proton acceptor" evidence="13">
    <location>
        <position position="300"/>
    </location>
</feature>
<dbReference type="SUPFAM" id="SSF54416">
    <property type="entry name" value="Amine oxidase N-terminal region"/>
    <property type="match status" value="2"/>
</dbReference>
<keyword evidence="6 15" id="KW-0479">Metal-binding</keyword>
<evidence type="ECO:0000313" key="20">
    <source>
        <dbReference type="Proteomes" id="UP000317257"/>
    </source>
</evidence>